<feature type="region of interest" description="Disordered" evidence="1">
    <location>
        <begin position="304"/>
        <end position="332"/>
    </location>
</feature>
<gene>
    <name evidence="3" type="ORF">VKT23_019921</name>
</gene>
<dbReference type="PROSITE" id="PS00109">
    <property type="entry name" value="PROTEIN_KINASE_TYR"/>
    <property type="match status" value="1"/>
</dbReference>
<dbReference type="InterPro" id="IPR011009">
    <property type="entry name" value="Kinase-like_dom_sf"/>
</dbReference>
<evidence type="ECO:0000259" key="2">
    <source>
        <dbReference type="PROSITE" id="PS50011"/>
    </source>
</evidence>
<dbReference type="PANTHER" id="PTHR38248:SF2">
    <property type="entry name" value="FUNK1 11"/>
    <property type="match status" value="1"/>
</dbReference>
<feature type="domain" description="Protein kinase" evidence="2">
    <location>
        <begin position="278"/>
        <end position="668"/>
    </location>
</feature>
<accession>A0ABR1INW1</accession>
<reference evidence="3 4" key="1">
    <citation type="submission" date="2024-01" db="EMBL/GenBank/DDBJ databases">
        <title>A draft genome for the cacao thread blight pathogen Marasmiellus scandens.</title>
        <authorList>
            <person name="Baruah I.K."/>
            <person name="Leung J."/>
            <person name="Bukari Y."/>
            <person name="Amoako-Attah I."/>
            <person name="Meinhardt L.W."/>
            <person name="Bailey B.A."/>
            <person name="Cohen S.P."/>
        </authorList>
    </citation>
    <scope>NUCLEOTIDE SEQUENCE [LARGE SCALE GENOMIC DNA]</scope>
    <source>
        <strain evidence="3 4">GH-19</strain>
    </source>
</reference>
<proteinExistence type="predicted"/>
<feature type="region of interest" description="Disordered" evidence="1">
    <location>
        <begin position="1"/>
        <end position="20"/>
    </location>
</feature>
<keyword evidence="4" id="KW-1185">Reference proteome</keyword>
<dbReference type="PANTHER" id="PTHR38248">
    <property type="entry name" value="FUNK1 6"/>
    <property type="match status" value="1"/>
</dbReference>
<dbReference type="InterPro" id="IPR040976">
    <property type="entry name" value="Pkinase_fungal"/>
</dbReference>
<dbReference type="InterPro" id="IPR000719">
    <property type="entry name" value="Prot_kinase_dom"/>
</dbReference>
<dbReference type="SUPFAM" id="SSF56112">
    <property type="entry name" value="Protein kinase-like (PK-like)"/>
    <property type="match status" value="1"/>
</dbReference>
<dbReference type="Pfam" id="PF17667">
    <property type="entry name" value="Pkinase_fungal"/>
    <property type="match status" value="1"/>
</dbReference>
<evidence type="ECO:0000313" key="3">
    <source>
        <dbReference type="EMBL" id="KAK7434918.1"/>
    </source>
</evidence>
<feature type="compositionally biased region" description="Acidic residues" evidence="1">
    <location>
        <begin position="310"/>
        <end position="332"/>
    </location>
</feature>
<sequence>MSAPRISNTSPYTALPSDSPLSHKQNAYITWKDERNVRIIELAREMHGKFNGPMDNGEFLDRFLGKDAFSCNSVPPSPWSGAKAKFQQVPDTDVEKDMFPSLKQAILSCINSEQFEYIATRAYSDARCLDSAPDSAPDGTLYEKSRCADRTQKSDPTFSDMVTKIKSNKGSPGFNDSKQRLFERETETAAQLRGQLVSYTICQFANQYRTHLFMVFICGKTARLIRWDHAGATVTEAFRYDQESYLVEFYSRYTNATPEARGIDTSVKRLPMNNPLTKTVHQQLGLNSADPIYEFQVWNDPTKLTPPVENEAENDQEDPEEDKGYESDGEEELETLKEIPEEMTQVGLAFYGGKPFFSSDQSVVGRGTCIIKVWDPRHQAIVLLKDSWRVASKKIFAEGEVYAVLKANGVCHVPTCLRAGDVNPSSATQCTLTDTKQSRTHYRLVLREVCRGNITRFNDTKELIRVLCDGLIAHHDALKKCKLLHRDISAGNLLITPSGRGLLADWELCKFVPHLGEPRQTERTGTWQFISAALLKAAPACHTVKDDLESFFHVLGWTALQYTQHGLQPNALSWRLHNVYNDAEIIEGKVTGGSEKEISMKAGVLAAADFVPSAFCDLIMAFEETCVAQYLPDPDPEIVALMRKLLAKAVSYEERQIIASFADLRLVFAKDRLKTGL</sequence>
<dbReference type="Gene3D" id="1.10.510.10">
    <property type="entry name" value="Transferase(Phosphotransferase) domain 1"/>
    <property type="match status" value="1"/>
</dbReference>
<protein>
    <recommendedName>
        <fullName evidence="2">Protein kinase domain-containing protein</fullName>
    </recommendedName>
</protein>
<organism evidence="3 4">
    <name type="scientific">Marasmiellus scandens</name>
    <dbReference type="NCBI Taxonomy" id="2682957"/>
    <lineage>
        <taxon>Eukaryota</taxon>
        <taxon>Fungi</taxon>
        <taxon>Dikarya</taxon>
        <taxon>Basidiomycota</taxon>
        <taxon>Agaricomycotina</taxon>
        <taxon>Agaricomycetes</taxon>
        <taxon>Agaricomycetidae</taxon>
        <taxon>Agaricales</taxon>
        <taxon>Marasmiineae</taxon>
        <taxon>Omphalotaceae</taxon>
        <taxon>Marasmiellus</taxon>
    </lineage>
</organism>
<dbReference type="PROSITE" id="PS50011">
    <property type="entry name" value="PROTEIN_KINASE_DOM"/>
    <property type="match status" value="1"/>
</dbReference>
<comment type="caution">
    <text evidence="3">The sequence shown here is derived from an EMBL/GenBank/DDBJ whole genome shotgun (WGS) entry which is preliminary data.</text>
</comment>
<dbReference type="Proteomes" id="UP001498398">
    <property type="component" value="Unassembled WGS sequence"/>
</dbReference>
<name>A0ABR1INW1_9AGAR</name>
<evidence type="ECO:0000256" key="1">
    <source>
        <dbReference type="SAM" id="MobiDB-lite"/>
    </source>
</evidence>
<feature type="compositionally biased region" description="Polar residues" evidence="1">
    <location>
        <begin position="1"/>
        <end position="12"/>
    </location>
</feature>
<evidence type="ECO:0000313" key="4">
    <source>
        <dbReference type="Proteomes" id="UP001498398"/>
    </source>
</evidence>
<dbReference type="InterPro" id="IPR008266">
    <property type="entry name" value="Tyr_kinase_AS"/>
</dbReference>
<dbReference type="EMBL" id="JBANRG010000114">
    <property type="protein sequence ID" value="KAK7434918.1"/>
    <property type="molecule type" value="Genomic_DNA"/>
</dbReference>